<evidence type="ECO:0000259" key="2">
    <source>
        <dbReference type="Pfam" id="PF04945"/>
    </source>
</evidence>
<sequence>MKHLILSSLLTFVPVLPATAQDWALEGYDAVAYANGRAMPGRSEIATMWRGQLWHFASEANRDRFEANPNAYAPAFGGLCPVSLLEGRKVAGDPRHFAIVGKQLYLLRSDSAEQRLWKAPRQVLKDAKQAFVTLR</sequence>
<protein>
    <submittedName>
        <fullName evidence="3">YHS domain-containing protein</fullName>
    </submittedName>
</protein>
<evidence type="ECO:0000256" key="1">
    <source>
        <dbReference type="SAM" id="SignalP"/>
    </source>
</evidence>
<dbReference type="EMBL" id="FOHO01000001">
    <property type="protein sequence ID" value="SES67209.1"/>
    <property type="molecule type" value="Genomic_DNA"/>
</dbReference>
<keyword evidence="4" id="KW-1185">Reference proteome</keyword>
<dbReference type="OrthoDB" id="344729at2"/>
<evidence type="ECO:0000313" key="3">
    <source>
        <dbReference type="EMBL" id="SES67209.1"/>
    </source>
</evidence>
<dbReference type="STRING" id="364199.SAMN04489858_101139"/>
<reference evidence="3 4" key="1">
    <citation type="submission" date="2016-10" db="EMBL/GenBank/DDBJ databases">
        <authorList>
            <person name="de Groot N.N."/>
        </authorList>
    </citation>
    <scope>NUCLEOTIDE SEQUENCE [LARGE SCALE GENOMIC DNA]</scope>
    <source>
        <strain evidence="3 4">DSM 17862</strain>
    </source>
</reference>
<dbReference type="InterPro" id="IPR007029">
    <property type="entry name" value="YHS_dom"/>
</dbReference>
<feature type="signal peptide" evidence="1">
    <location>
        <begin position="1"/>
        <end position="20"/>
    </location>
</feature>
<dbReference type="RefSeq" id="WP_090731688.1">
    <property type="nucleotide sequence ID" value="NZ_CP177219.1"/>
</dbReference>
<dbReference type="Pfam" id="PF04945">
    <property type="entry name" value="YHS"/>
    <property type="match status" value="1"/>
</dbReference>
<dbReference type="NCBIfam" id="NF041384">
    <property type="entry name" value="YHS_seleno_dom"/>
    <property type="match status" value="1"/>
</dbReference>
<name>A0A1H9YE74_9RHOB</name>
<dbReference type="Proteomes" id="UP000199180">
    <property type="component" value="Unassembled WGS sequence"/>
</dbReference>
<dbReference type="AlphaFoldDB" id="A0A1H9YE74"/>
<evidence type="ECO:0000313" key="4">
    <source>
        <dbReference type="Proteomes" id="UP000199180"/>
    </source>
</evidence>
<feature type="chain" id="PRO_5011452199" evidence="1">
    <location>
        <begin position="21"/>
        <end position="135"/>
    </location>
</feature>
<proteinExistence type="predicted"/>
<organism evidence="3 4">
    <name type="scientific">Paracoccus homiensis</name>
    <dbReference type="NCBI Taxonomy" id="364199"/>
    <lineage>
        <taxon>Bacteria</taxon>
        <taxon>Pseudomonadati</taxon>
        <taxon>Pseudomonadota</taxon>
        <taxon>Alphaproteobacteria</taxon>
        <taxon>Rhodobacterales</taxon>
        <taxon>Paracoccaceae</taxon>
        <taxon>Paracoccus</taxon>
    </lineage>
</organism>
<feature type="domain" description="YHS" evidence="2">
    <location>
        <begin position="34"/>
        <end position="75"/>
    </location>
</feature>
<gene>
    <name evidence="3" type="ORF">SAMN04489858_101139</name>
</gene>
<accession>A0A1H9YE74</accession>
<keyword evidence="1" id="KW-0732">Signal</keyword>